<protein>
    <recommendedName>
        <fullName evidence="3">TLDc domain-containing protein</fullName>
    </recommendedName>
</protein>
<accession>A0A397GDU8</accession>
<dbReference type="EMBL" id="PQFF01000471">
    <property type="protein sequence ID" value="RHZ48299.1"/>
    <property type="molecule type" value="Genomic_DNA"/>
</dbReference>
<sequence>MIFLKKNVVAGDHNNNYISTSRFKETDKGEESKQSSLEIILKSEVNCNYNNKAAPTPPEVTFWIDKDKGWIWKRCILEFMSSENNLTVVVKDKNTDEILGGYNPIGHGAIFYN</sequence>
<comment type="caution">
    <text evidence="1">The sequence shown here is derived from an EMBL/GenBank/DDBJ whole genome shotgun (WGS) entry which is preliminary data.</text>
</comment>
<dbReference type="AlphaFoldDB" id="A0A397GDU8"/>
<name>A0A397GDU8_9GLOM</name>
<organism evidence="1 2">
    <name type="scientific">Diversispora epigaea</name>
    <dbReference type="NCBI Taxonomy" id="1348612"/>
    <lineage>
        <taxon>Eukaryota</taxon>
        <taxon>Fungi</taxon>
        <taxon>Fungi incertae sedis</taxon>
        <taxon>Mucoromycota</taxon>
        <taxon>Glomeromycotina</taxon>
        <taxon>Glomeromycetes</taxon>
        <taxon>Diversisporales</taxon>
        <taxon>Diversisporaceae</taxon>
        <taxon>Diversispora</taxon>
    </lineage>
</organism>
<evidence type="ECO:0000313" key="2">
    <source>
        <dbReference type="Proteomes" id="UP000266861"/>
    </source>
</evidence>
<keyword evidence="2" id="KW-1185">Reference proteome</keyword>
<reference evidence="1 2" key="1">
    <citation type="submission" date="2018-08" db="EMBL/GenBank/DDBJ databases">
        <title>Genome and evolution of the arbuscular mycorrhizal fungus Diversispora epigaea (formerly Glomus versiforme) and its bacterial endosymbionts.</title>
        <authorList>
            <person name="Sun X."/>
            <person name="Fei Z."/>
            <person name="Harrison M."/>
        </authorList>
    </citation>
    <scope>NUCLEOTIDE SEQUENCE [LARGE SCALE GENOMIC DNA]</scope>
    <source>
        <strain evidence="1 2">IT104</strain>
    </source>
</reference>
<evidence type="ECO:0000313" key="1">
    <source>
        <dbReference type="EMBL" id="RHZ48299.1"/>
    </source>
</evidence>
<gene>
    <name evidence="1" type="ORF">Glove_553g38</name>
</gene>
<proteinExistence type="predicted"/>
<evidence type="ECO:0008006" key="3">
    <source>
        <dbReference type="Google" id="ProtNLM"/>
    </source>
</evidence>
<dbReference type="Proteomes" id="UP000266861">
    <property type="component" value="Unassembled WGS sequence"/>
</dbReference>